<feature type="transmembrane region" description="Helical" evidence="1">
    <location>
        <begin position="71"/>
        <end position="91"/>
    </location>
</feature>
<sequence>MNDATTACSSIPPKALNWSIALSIFLILAGLVAILLPPIMGLGVTLYIGWLLIVSGIAHFIFAWKSHSAGAVLWEILVGLVYLFAGGYLILHPFAGLLSLTLLLAIYLLIEGVFEIVLGFRLTRNGRFWMILEGVVTIVLAIMIWRTWPFSTIWAIGTLVGISMIFSGFSRLMFALACRRSQAAVLN</sequence>
<dbReference type="RefSeq" id="WP_188554040.1">
    <property type="nucleotide sequence ID" value="NZ_BMGT01000002.1"/>
</dbReference>
<dbReference type="Proteomes" id="UP000647241">
    <property type="component" value="Unassembled WGS sequence"/>
</dbReference>
<dbReference type="PANTHER" id="PTHR34989">
    <property type="entry name" value="PROTEIN HDED"/>
    <property type="match status" value="1"/>
</dbReference>
<keyword evidence="1" id="KW-0812">Transmembrane</keyword>
<feature type="transmembrane region" description="Helical" evidence="1">
    <location>
        <begin position="46"/>
        <end position="64"/>
    </location>
</feature>
<dbReference type="InterPro" id="IPR005325">
    <property type="entry name" value="DUF308_memb"/>
</dbReference>
<comment type="caution">
    <text evidence="2">The sequence shown here is derived from an EMBL/GenBank/DDBJ whole genome shotgun (WGS) entry which is preliminary data.</text>
</comment>
<dbReference type="Pfam" id="PF03729">
    <property type="entry name" value="DUF308"/>
    <property type="match status" value="2"/>
</dbReference>
<evidence type="ECO:0000313" key="3">
    <source>
        <dbReference type="Proteomes" id="UP000647241"/>
    </source>
</evidence>
<keyword evidence="1" id="KW-1133">Transmembrane helix</keyword>
<feature type="transmembrane region" description="Helical" evidence="1">
    <location>
        <begin position="20"/>
        <end position="40"/>
    </location>
</feature>
<feature type="transmembrane region" description="Helical" evidence="1">
    <location>
        <begin position="97"/>
        <end position="118"/>
    </location>
</feature>
<reference evidence="2" key="1">
    <citation type="journal article" date="2014" name="Int. J. Syst. Evol. Microbiol.">
        <title>Complete genome sequence of Corynebacterium casei LMG S-19264T (=DSM 44701T), isolated from a smear-ripened cheese.</title>
        <authorList>
            <consortium name="US DOE Joint Genome Institute (JGI-PGF)"/>
            <person name="Walter F."/>
            <person name="Albersmeier A."/>
            <person name="Kalinowski J."/>
            <person name="Ruckert C."/>
        </authorList>
    </citation>
    <scope>NUCLEOTIDE SEQUENCE</scope>
    <source>
        <strain evidence="2">CGMCC 1.12997</strain>
    </source>
</reference>
<dbReference type="EMBL" id="BMGT01000002">
    <property type="protein sequence ID" value="GGG77344.1"/>
    <property type="molecule type" value="Genomic_DNA"/>
</dbReference>
<organism evidence="2 3">
    <name type="scientific">Edaphobacter dinghuensis</name>
    <dbReference type="NCBI Taxonomy" id="1560005"/>
    <lineage>
        <taxon>Bacteria</taxon>
        <taxon>Pseudomonadati</taxon>
        <taxon>Acidobacteriota</taxon>
        <taxon>Terriglobia</taxon>
        <taxon>Terriglobales</taxon>
        <taxon>Acidobacteriaceae</taxon>
        <taxon>Edaphobacter</taxon>
    </lineage>
</organism>
<name>A0A917HFQ3_9BACT</name>
<keyword evidence="1" id="KW-0472">Membrane</keyword>
<gene>
    <name evidence="2" type="ORF">GCM10011585_20570</name>
</gene>
<reference evidence="2" key="2">
    <citation type="submission" date="2020-09" db="EMBL/GenBank/DDBJ databases">
        <authorList>
            <person name="Sun Q."/>
            <person name="Zhou Y."/>
        </authorList>
    </citation>
    <scope>NUCLEOTIDE SEQUENCE</scope>
    <source>
        <strain evidence="2">CGMCC 1.12997</strain>
    </source>
</reference>
<evidence type="ECO:0008006" key="4">
    <source>
        <dbReference type="Google" id="ProtNLM"/>
    </source>
</evidence>
<protein>
    <recommendedName>
        <fullName evidence="4">HdeD family acid-resistance protein</fullName>
    </recommendedName>
</protein>
<dbReference type="InterPro" id="IPR052712">
    <property type="entry name" value="Acid_resist_chaperone_HdeD"/>
</dbReference>
<evidence type="ECO:0000256" key="1">
    <source>
        <dbReference type="SAM" id="Phobius"/>
    </source>
</evidence>
<dbReference type="PANTHER" id="PTHR34989:SF1">
    <property type="entry name" value="PROTEIN HDED"/>
    <property type="match status" value="1"/>
</dbReference>
<proteinExistence type="predicted"/>
<dbReference type="AlphaFoldDB" id="A0A917HFQ3"/>
<feature type="transmembrane region" description="Helical" evidence="1">
    <location>
        <begin position="154"/>
        <end position="174"/>
    </location>
</feature>
<feature type="transmembrane region" description="Helical" evidence="1">
    <location>
        <begin position="130"/>
        <end position="148"/>
    </location>
</feature>
<accession>A0A917HFQ3</accession>
<keyword evidence="3" id="KW-1185">Reference proteome</keyword>
<dbReference type="GO" id="GO:0005886">
    <property type="term" value="C:plasma membrane"/>
    <property type="evidence" value="ECO:0007669"/>
    <property type="project" value="TreeGrafter"/>
</dbReference>
<evidence type="ECO:0000313" key="2">
    <source>
        <dbReference type="EMBL" id="GGG77344.1"/>
    </source>
</evidence>